<accession>A0ABW7MLN8</accession>
<evidence type="ECO:0000313" key="3">
    <source>
        <dbReference type="Proteomes" id="UP001610104"/>
    </source>
</evidence>
<evidence type="ECO:0008006" key="4">
    <source>
        <dbReference type="Google" id="ProtNLM"/>
    </source>
</evidence>
<dbReference type="Proteomes" id="UP001610104">
    <property type="component" value="Unassembled WGS sequence"/>
</dbReference>
<sequence>MKKLLKIVLVSSITLLFFSCYYDEFPEDIPVDIPEGTVVSFADDITPIFVNYNCTQCHNASGQNPDLTAGGEYSNLVPAYVSAGNSAGSSLYTKLAGGHRSVDATSLALIEKWINDGAENN</sequence>
<feature type="signal peptide" evidence="1">
    <location>
        <begin position="1"/>
        <end position="22"/>
    </location>
</feature>
<dbReference type="RefSeq" id="WP_395437021.1">
    <property type="nucleotide sequence ID" value="NZ_JBAWKC010000001.1"/>
</dbReference>
<name>A0ABW7MLN8_9FLAO</name>
<keyword evidence="3" id="KW-1185">Reference proteome</keyword>
<reference evidence="2 3" key="1">
    <citation type="submission" date="2024-02" db="EMBL/GenBank/DDBJ databases">
        <title>A Gaetbulibacter species isolated from tidal flats and genomic insights of their niches.</title>
        <authorList>
            <person name="Ye Y."/>
        </authorList>
    </citation>
    <scope>NUCLEOTIDE SEQUENCE [LARGE SCALE GENOMIC DNA]</scope>
    <source>
        <strain evidence="2 3">KEM-8</strain>
    </source>
</reference>
<evidence type="ECO:0000256" key="1">
    <source>
        <dbReference type="SAM" id="SignalP"/>
    </source>
</evidence>
<gene>
    <name evidence="2" type="ORF">V8G56_03225</name>
</gene>
<organism evidence="2 3">
    <name type="scientific">Gaetbulibacter aquiaggeris</name>
    <dbReference type="NCBI Taxonomy" id="1735373"/>
    <lineage>
        <taxon>Bacteria</taxon>
        <taxon>Pseudomonadati</taxon>
        <taxon>Bacteroidota</taxon>
        <taxon>Flavobacteriia</taxon>
        <taxon>Flavobacteriales</taxon>
        <taxon>Flavobacteriaceae</taxon>
        <taxon>Gaetbulibacter</taxon>
    </lineage>
</organism>
<proteinExistence type="predicted"/>
<comment type="caution">
    <text evidence="2">The sequence shown here is derived from an EMBL/GenBank/DDBJ whole genome shotgun (WGS) entry which is preliminary data.</text>
</comment>
<feature type="chain" id="PRO_5046362984" description="Cytochrome c domain-containing protein" evidence="1">
    <location>
        <begin position="23"/>
        <end position="121"/>
    </location>
</feature>
<evidence type="ECO:0000313" key="2">
    <source>
        <dbReference type="EMBL" id="MFH6767737.1"/>
    </source>
</evidence>
<protein>
    <recommendedName>
        <fullName evidence="4">Cytochrome c domain-containing protein</fullName>
    </recommendedName>
</protein>
<dbReference type="PROSITE" id="PS51257">
    <property type="entry name" value="PROKAR_LIPOPROTEIN"/>
    <property type="match status" value="1"/>
</dbReference>
<dbReference type="EMBL" id="JBAWKC010000001">
    <property type="protein sequence ID" value="MFH6767737.1"/>
    <property type="molecule type" value="Genomic_DNA"/>
</dbReference>
<keyword evidence="1" id="KW-0732">Signal</keyword>